<comment type="caution">
    <text evidence="1">The sequence shown here is derived from an EMBL/GenBank/DDBJ whole genome shotgun (WGS) entry which is preliminary data.</text>
</comment>
<keyword evidence="2" id="KW-1185">Reference proteome</keyword>
<proteinExistence type="predicted"/>
<evidence type="ECO:0000313" key="2">
    <source>
        <dbReference type="Proteomes" id="UP001499942"/>
    </source>
</evidence>
<sequence>MVLALDGSPFDKSVAVEGTWTAAVLAGAQAVVAVGLDPLPHAAPRATVAAYLESRWYSGRILVGATRAHA</sequence>
<gene>
    <name evidence="1" type="ORF">GCM10010393_06360</name>
</gene>
<organism evidence="1 2">
    <name type="scientific">Streptomyces gobitricini</name>
    <dbReference type="NCBI Taxonomy" id="68211"/>
    <lineage>
        <taxon>Bacteria</taxon>
        <taxon>Bacillati</taxon>
        <taxon>Actinomycetota</taxon>
        <taxon>Actinomycetes</taxon>
        <taxon>Kitasatosporales</taxon>
        <taxon>Streptomycetaceae</taxon>
        <taxon>Streptomyces</taxon>
    </lineage>
</organism>
<protein>
    <recommendedName>
        <fullName evidence="3">UspA domain-containing protein</fullName>
    </recommendedName>
</protein>
<dbReference type="Proteomes" id="UP001499942">
    <property type="component" value="Unassembled WGS sequence"/>
</dbReference>
<dbReference type="EMBL" id="BAAASR010000002">
    <property type="protein sequence ID" value="GAA2478772.1"/>
    <property type="molecule type" value="Genomic_DNA"/>
</dbReference>
<accession>A0ABN3L9J8</accession>
<reference evidence="1 2" key="1">
    <citation type="journal article" date="2019" name="Int. J. Syst. Evol. Microbiol.">
        <title>The Global Catalogue of Microorganisms (GCM) 10K type strain sequencing project: providing services to taxonomists for standard genome sequencing and annotation.</title>
        <authorList>
            <consortium name="The Broad Institute Genomics Platform"/>
            <consortium name="The Broad Institute Genome Sequencing Center for Infectious Disease"/>
            <person name="Wu L."/>
            <person name="Ma J."/>
        </authorList>
    </citation>
    <scope>NUCLEOTIDE SEQUENCE [LARGE SCALE GENOMIC DNA]</scope>
    <source>
        <strain evidence="1 2">JCM 5062</strain>
    </source>
</reference>
<evidence type="ECO:0008006" key="3">
    <source>
        <dbReference type="Google" id="ProtNLM"/>
    </source>
</evidence>
<evidence type="ECO:0000313" key="1">
    <source>
        <dbReference type="EMBL" id="GAA2478772.1"/>
    </source>
</evidence>
<name>A0ABN3L9J8_9ACTN</name>
<dbReference type="RefSeq" id="WP_344356033.1">
    <property type="nucleotide sequence ID" value="NZ_BAAASR010000002.1"/>
</dbReference>